<comment type="caution">
    <text evidence="1">The sequence shown here is derived from an EMBL/GenBank/DDBJ whole genome shotgun (WGS) entry which is preliminary data.</text>
</comment>
<reference evidence="1 2" key="1">
    <citation type="submission" date="2023-09" db="EMBL/GenBank/DDBJ databases">
        <authorList>
            <person name="Wang M."/>
        </authorList>
    </citation>
    <scope>NUCLEOTIDE SEQUENCE [LARGE SCALE GENOMIC DNA]</scope>
    <source>
        <strain evidence="1">GT-2023</strain>
        <tissue evidence="1">Liver</tissue>
    </source>
</reference>
<dbReference type="SUPFAM" id="SSF53098">
    <property type="entry name" value="Ribonuclease H-like"/>
    <property type="match status" value="1"/>
</dbReference>
<dbReference type="Proteomes" id="UP001558613">
    <property type="component" value="Unassembled WGS sequence"/>
</dbReference>
<accession>A0ABR3NW34</accession>
<gene>
    <name evidence="1" type="ORF">QQF64_000055</name>
</gene>
<protein>
    <recommendedName>
        <fullName evidence="3">DUF4371 domain-containing protein</fullName>
    </recommendedName>
</protein>
<evidence type="ECO:0000313" key="2">
    <source>
        <dbReference type="Proteomes" id="UP001558613"/>
    </source>
</evidence>
<keyword evidence="2" id="KW-1185">Reference proteome</keyword>
<evidence type="ECO:0008006" key="3">
    <source>
        <dbReference type="Google" id="ProtNLM"/>
    </source>
</evidence>
<evidence type="ECO:0000313" key="1">
    <source>
        <dbReference type="EMBL" id="KAL1281252.1"/>
    </source>
</evidence>
<dbReference type="InterPro" id="IPR012337">
    <property type="entry name" value="RNaseH-like_sf"/>
</dbReference>
<sequence>MPASFFQGKLEELQKKKKIIHSHSGLGASKNAQRASYLASYRIAKRGMPHTIGENLCLPVAKDMVNCMLGEKAAKTLDKIPLSDNTVARRIDSISADILSQLISRIKNSEFFSLQVDESTDVANLSNLLVYVRYLFENTVHEDFLFCRPLATRSTGEDIFNLMDSFFRVNEIDWVRCDGICTDGAKSMTGRHKGAVALIRKVAPSVSWVHCSIHREALATKNMPDELLSVLNDVVKIVNFIKARPLNSRIFRTICNEMGSEHETLLLHTEVRWLSRGKVLSRIFELRCEVQEFFVHNPFHLSSFLQDDIWLQKLAYLADIFSTLNELNLSLQGLSTTVFNTQDKVEALIKKLVFWANWINTNSTECFPLLSEFLQSREATLSNYVKGLIIEHLNQLSQNLRTYFPPMDQSQIWIRNPFDVTPPIPHLSFQEQEQLLELSSDGRHNILFKNKSLVDFWASAMVEYPGLSKQALKVLMPFATTYLCEAGFSALTLLKTKHRQRLDAENDLRVKLSSIGPNFDDLCAKMQAHPSH</sequence>
<dbReference type="PANTHER" id="PTHR45913">
    <property type="entry name" value="EPM2A-INTERACTING PROTEIN 1"/>
    <property type="match status" value="1"/>
</dbReference>
<dbReference type="EMBL" id="JAYMGO010000001">
    <property type="protein sequence ID" value="KAL1281252.1"/>
    <property type="molecule type" value="Genomic_DNA"/>
</dbReference>
<organism evidence="1 2">
    <name type="scientific">Cirrhinus molitorella</name>
    <name type="common">mud carp</name>
    <dbReference type="NCBI Taxonomy" id="172907"/>
    <lineage>
        <taxon>Eukaryota</taxon>
        <taxon>Metazoa</taxon>
        <taxon>Chordata</taxon>
        <taxon>Craniata</taxon>
        <taxon>Vertebrata</taxon>
        <taxon>Euteleostomi</taxon>
        <taxon>Actinopterygii</taxon>
        <taxon>Neopterygii</taxon>
        <taxon>Teleostei</taxon>
        <taxon>Ostariophysi</taxon>
        <taxon>Cypriniformes</taxon>
        <taxon>Cyprinidae</taxon>
        <taxon>Labeoninae</taxon>
        <taxon>Labeonini</taxon>
        <taxon>Cirrhinus</taxon>
    </lineage>
</organism>
<proteinExistence type="predicted"/>
<name>A0ABR3NW34_9TELE</name>
<dbReference type="PANTHER" id="PTHR45913:SF19">
    <property type="entry name" value="LOW QUALITY PROTEIN: ZINC FINGER BED DOMAIN-CONTAINING PROTEIN 5-LIKE"/>
    <property type="match status" value="1"/>
</dbReference>